<dbReference type="AlphaFoldDB" id="A0A6C2UCT4"/>
<feature type="domain" description="Attractin/MKLN-like beta-propeller" evidence="5">
    <location>
        <begin position="14"/>
        <end position="250"/>
    </location>
</feature>
<organism evidence="6 7">
    <name type="scientific">Pontiella desulfatans</name>
    <dbReference type="NCBI Taxonomy" id="2750659"/>
    <lineage>
        <taxon>Bacteria</taxon>
        <taxon>Pseudomonadati</taxon>
        <taxon>Kiritimatiellota</taxon>
        <taxon>Kiritimatiellia</taxon>
        <taxon>Kiritimatiellales</taxon>
        <taxon>Pontiellaceae</taxon>
        <taxon>Pontiella</taxon>
    </lineage>
</organism>
<dbReference type="RefSeq" id="WP_136082673.1">
    <property type="nucleotide sequence ID" value="NZ_CAAHFG010000004.1"/>
</dbReference>
<dbReference type="InterPro" id="IPR015915">
    <property type="entry name" value="Kelch-typ_b-propeller"/>
</dbReference>
<dbReference type="EMBL" id="CAAHFG010000004">
    <property type="protein sequence ID" value="VGO17184.1"/>
    <property type="molecule type" value="Genomic_DNA"/>
</dbReference>
<dbReference type="Gene3D" id="2.120.10.80">
    <property type="entry name" value="Kelch-type beta propeller"/>
    <property type="match status" value="2"/>
</dbReference>
<evidence type="ECO:0000256" key="1">
    <source>
        <dbReference type="ARBA" id="ARBA00022441"/>
    </source>
</evidence>
<keyword evidence="4" id="KW-0732">Signal</keyword>
<feature type="chain" id="PRO_5025580835" description="Attractin/MKLN-like beta-propeller domain-containing protein" evidence="4">
    <location>
        <begin position="17"/>
        <end position="319"/>
    </location>
</feature>
<dbReference type="Proteomes" id="UP000366872">
    <property type="component" value="Unassembled WGS sequence"/>
</dbReference>
<dbReference type="SMART" id="SM00612">
    <property type="entry name" value="Kelch"/>
    <property type="match status" value="4"/>
</dbReference>
<protein>
    <recommendedName>
        <fullName evidence="5">Attractin/MKLN-like beta-propeller domain-containing protein</fullName>
    </recommendedName>
</protein>
<reference evidence="6 7" key="1">
    <citation type="submission" date="2019-04" db="EMBL/GenBank/DDBJ databases">
        <authorList>
            <person name="Van Vliet M D."/>
        </authorList>
    </citation>
    <scope>NUCLEOTIDE SEQUENCE [LARGE SCALE GENOMIC DNA]</scope>
    <source>
        <strain evidence="6 7">F1</strain>
    </source>
</reference>
<evidence type="ECO:0000256" key="4">
    <source>
        <dbReference type="SAM" id="SignalP"/>
    </source>
</evidence>
<feature type="signal peptide" evidence="4">
    <location>
        <begin position="1"/>
        <end position="16"/>
    </location>
</feature>
<evidence type="ECO:0000256" key="2">
    <source>
        <dbReference type="ARBA" id="ARBA00022737"/>
    </source>
</evidence>
<dbReference type="Pfam" id="PF24981">
    <property type="entry name" value="Beta-prop_ATRN-LZTR1"/>
    <property type="match status" value="1"/>
</dbReference>
<dbReference type="InterPro" id="IPR056737">
    <property type="entry name" value="Beta-prop_ATRN-MKLN-like"/>
</dbReference>
<proteinExistence type="predicted"/>
<keyword evidence="7" id="KW-1185">Reference proteome</keyword>
<evidence type="ECO:0000259" key="5">
    <source>
        <dbReference type="Pfam" id="PF24981"/>
    </source>
</evidence>
<dbReference type="PANTHER" id="PTHR24412:SF489">
    <property type="entry name" value="RING FINGER DOMAIN AND KELCH REPEAT-CONTAINING PROTEIN DDB_G0271372"/>
    <property type="match status" value="1"/>
</dbReference>
<dbReference type="SUPFAM" id="SSF117281">
    <property type="entry name" value="Kelch motif"/>
    <property type="match status" value="1"/>
</dbReference>
<keyword evidence="1" id="KW-0880">Kelch repeat</keyword>
<name>A0A6C2UCT4_PONDE</name>
<gene>
    <name evidence="6" type="ORF">PDESU_05779</name>
</gene>
<evidence type="ECO:0000256" key="3">
    <source>
        <dbReference type="SAM" id="MobiDB-lite"/>
    </source>
</evidence>
<sequence length="319" mass="35483">MKALIIALLAATSVVAAEWETLETKGQPNPRHEAAFVEFEGEFYLLGGRRIQPVNIFNPETKTWRNASKPPIEIHHFQPVVHEDKILIICAMTGRYPNETGLEKVLVYEPKKDTWSWGDEIPKNRRRGSAGVVNVDGKIYVMCGIVNGHVGGYVNWADRYDPATGEWTKLKNAKHKRDHFQCTYLDGKIYAAGGRTTSKETNQVFDLTVPEVDVYDIKSGAWSVLKDDLPTPRAGNSTATIGQDIVVAGGESMTQKEAHAEVEAWDTLKEKWHDYPPLKQGRHGTALILHKNCIYTCSGSGGRGGGPELETTERLKLSK</sequence>
<feature type="region of interest" description="Disordered" evidence="3">
    <location>
        <begin position="300"/>
        <end position="319"/>
    </location>
</feature>
<evidence type="ECO:0000313" key="7">
    <source>
        <dbReference type="Proteomes" id="UP000366872"/>
    </source>
</evidence>
<dbReference type="InterPro" id="IPR006652">
    <property type="entry name" value="Kelch_1"/>
</dbReference>
<accession>A0A6C2UCT4</accession>
<dbReference type="PANTHER" id="PTHR24412">
    <property type="entry name" value="KELCH PROTEIN"/>
    <property type="match status" value="1"/>
</dbReference>
<keyword evidence="2" id="KW-0677">Repeat</keyword>
<evidence type="ECO:0000313" key="6">
    <source>
        <dbReference type="EMBL" id="VGO17184.1"/>
    </source>
</evidence>